<feature type="compositionally biased region" description="Polar residues" evidence="6">
    <location>
        <begin position="1040"/>
        <end position="1060"/>
    </location>
</feature>
<feature type="region of interest" description="Disordered" evidence="6">
    <location>
        <begin position="179"/>
        <end position="218"/>
    </location>
</feature>
<dbReference type="PANTHER" id="PTHR42648:SF32">
    <property type="entry name" value="RIBONUCLEASE H-LIKE DOMAIN, GAG-PRE-INTEGRASE DOMAIN PROTEIN-RELATED"/>
    <property type="match status" value="1"/>
</dbReference>
<dbReference type="Pfam" id="PF13976">
    <property type="entry name" value="gag_pre-integrs"/>
    <property type="match status" value="1"/>
</dbReference>
<feature type="coiled-coil region" evidence="5">
    <location>
        <begin position="354"/>
        <end position="423"/>
    </location>
</feature>
<evidence type="ECO:0000259" key="8">
    <source>
        <dbReference type="PROSITE" id="PS50994"/>
    </source>
</evidence>
<feature type="coiled-coil region" evidence="5">
    <location>
        <begin position="1670"/>
        <end position="1697"/>
    </location>
</feature>
<dbReference type="SUPFAM" id="SSF53098">
    <property type="entry name" value="Ribonuclease H-like"/>
    <property type="match status" value="1"/>
</dbReference>
<dbReference type="InterPro" id="IPR057670">
    <property type="entry name" value="SH3_retrovirus"/>
</dbReference>
<organism evidence="9 10">
    <name type="scientific">Tanacetum coccineum</name>
    <dbReference type="NCBI Taxonomy" id="301880"/>
    <lineage>
        <taxon>Eukaryota</taxon>
        <taxon>Viridiplantae</taxon>
        <taxon>Streptophyta</taxon>
        <taxon>Embryophyta</taxon>
        <taxon>Tracheophyta</taxon>
        <taxon>Spermatophyta</taxon>
        <taxon>Magnoliopsida</taxon>
        <taxon>eudicotyledons</taxon>
        <taxon>Gunneridae</taxon>
        <taxon>Pentapetalae</taxon>
        <taxon>asterids</taxon>
        <taxon>campanulids</taxon>
        <taxon>Asterales</taxon>
        <taxon>Asteraceae</taxon>
        <taxon>Asteroideae</taxon>
        <taxon>Anthemideae</taxon>
        <taxon>Anthemidinae</taxon>
        <taxon>Tanacetum</taxon>
    </lineage>
</organism>
<proteinExistence type="predicted"/>
<dbReference type="Proteomes" id="UP001151760">
    <property type="component" value="Unassembled WGS sequence"/>
</dbReference>
<dbReference type="Pfam" id="PF07727">
    <property type="entry name" value="RVT_2"/>
    <property type="match status" value="1"/>
</dbReference>
<protein>
    <submittedName>
        <fullName evidence="9">Ribonuclease H-like domain-containing protein</fullName>
    </submittedName>
</protein>
<keyword evidence="4" id="KW-0863">Zinc-finger</keyword>
<dbReference type="InterPro" id="IPR039537">
    <property type="entry name" value="Retrotran_Ty1/copia-like"/>
</dbReference>
<feature type="domain" description="CCHC-type" evidence="7">
    <location>
        <begin position="301"/>
        <end position="315"/>
    </location>
</feature>
<evidence type="ECO:0000256" key="6">
    <source>
        <dbReference type="SAM" id="MobiDB-lite"/>
    </source>
</evidence>
<feature type="compositionally biased region" description="Basic and acidic residues" evidence="6">
    <location>
        <begin position="1614"/>
        <end position="1632"/>
    </location>
</feature>
<keyword evidence="5" id="KW-0175">Coiled coil</keyword>
<accession>A0ABQ4YYW1</accession>
<dbReference type="PANTHER" id="PTHR42648">
    <property type="entry name" value="TRANSPOSASE, PUTATIVE-RELATED"/>
    <property type="match status" value="1"/>
</dbReference>
<feature type="region of interest" description="Disordered" evidence="6">
    <location>
        <begin position="1585"/>
        <end position="1645"/>
    </location>
</feature>
<evidence type="ECO:0000256" key="1">
    <source>
        <dbReference type="ARBA" id="ARBA00022670"/>
    </source>
</evidence>
<evidence type="ECO:0000313" key="9">
    <source>
        <dbReference type="EMBL" id="GJS82087.1"/>
    </source>
</evidence>
<feature type="region of interest" description="Disordered" evidence="6">
    <location>
        <begin position="1824"/>
        <end position="1878"/>
    </location>
</feature>
<dbReference type="InterPro" id="IPR054722">
    <property type="entry name" value="PolX-like_BBD"/>
</dbReference>
<feature type="compositionally biased region" description="Low complexity" evidence="6">
    <location>
        <begin position="181"/>
        <end position="196"/>
    </location>
</feature>
<sequence length="2000" mass="224487">MESQLETTQTVYALKLPMLKTGDDDLWSMRMEQYLTHIDYALWEVIVNGDAHAIALASAGTEGPIPPKMDEQKLARKNELKAKSTMLLAIPDEHLLKSHGIKDVMTLWEAIKARFQKLISQFEIHGEVISQEDANLKLLSGLPLALNNIALIMSNKSDLDTLSMDDLYNNMKVYESEIKGQSSSSSNSQNVAFVSSENTSSTNEAVNTAHEVSTASSQGQASSLTYANDVMFSLFANQSNGLQLDNEDLEQIDTDDLEEMDLKWQVSMLTMRVKRFLKKTGRNLNFNGKETVGFDKTKVECYNCHKRGHFARECRAPRNQGNRNRDAPRRNAPVDTSTTNALVVQDEIGYQIGLESLEARIVVHEKNEAVYEEDIAFLKYDVQVKDISIKDLKNQLEEALKEKDDLKLKLEKFEESSKNLTKLINSQISAKDKAGLGYDSQINESKVVHSVFNSRESDVDDSLVNDRFKTGEGFHAVPPPYTGNYMPSRPDLSFAGLDDSVYKTKVIEIETSISKTTVTTKLGEVLVNAAKKNSSRAASSISTARPVNIVAPKSKVNDALPKTYSYFKAHSPVRRAFNQKSAAKTYNLNEKVKTARVNNVTTAGPKAVVSAAVGYGENTGYPQYTLQDQGIFNSGCSRHMTGNKSFPTDYQEIDGGFFTFRGSPKGGKITGKGKIRTGKLDFEDVYFVKELKFNLFSVSQMCDKKNSVLFTETECLVLSPDFKLLDESQVLLKVPRQNNMYSFDLKNVVPSGGLTCLFAKATIDESNLWHRRLGHINFKTMNKLVKGNLVRGLPLKLFENDHTCVACQKEKQHKASCKTKLVSFISQPLQMLHMDLFRPTSVRSINRLIVTDDYSRCDNGTEFKNNDMNQFYGLKGIKREFSVARTPKQNGVGERKNRTLIEAARTMLADSLLPTTFWTEAVSTACYVQNRVLVTKPYNKTPYELLHGRPRSISFMRPFGCPVTILNTLDPLGKFDGKAGEGFFVGYSINSKAFRVFNTRTRKKCSEKEGGASNKEDDQNVQDFRAALDNLLVQQKEGYANNTNRDSTVNPSVSTTGQSFTNTDDLPTDPLMPDLENTANLLNTGIFSGAYDDEDVGAEADLNNLETTMNVNPIPTTKIHKDHPKDQIIGDINSATQTRRMTKISKELAMVKPKKVTQALIDPSWIKAMQDELLQFRLQKVWRLVNLPKGKHAIGTKWVYRNKKDKRWIVVRNKARLVAQEFESLMHKKFQMSSMGELTFFLGLQVMQRDDGIFISQDKYVVDILKKFDFVTIKTASTLIETNKALLKDEEAEDVDVYLYRSMIGSLMYLTASRPDIMFVVCACARKAKRITEISYSSGPIPLVTYETVIKEWEDRMEMAATTASSLEAEHDNGNINRTQSMATLNESFPQGTDSGSGPVNAVRLNLLLPVLVYAARHTLTTVRHKLMLPGLTCYCWFWTSAKAKTVNGESQIQALVDKKKVIITEMSIRSDLKFDDAEGTYVYLLLPFLQNWKEWVLRLHPGMNLVNLEGGVKFLMYPRFVQVFLDKQVEGMSRHKGIYVISSHTKKVFTNMKRPGKGFSGKVTPLFKTITVQATEDMGKDLAAHTDSHSTPIHTQPSSFKPQKKKSSRKQRKDNGPTEPIHDEAINEDHVATPSSDPPQSGEDKMQLTELMDLCTQLQSRALALETTKSNQALEIESLKRRVKSLEKRRKSKTLGFERLRKVGSVSRVESSNDVSLGAQEDASKQGRKIIDLDADAEVTLVDETQEMNNDNLMFDTGMLEEQEKEVAEKEVSVADPVTTAGEVVTTANVEVTTANAPTTTIDELSLAQTLIKIKAAKPKGVTSAATTTKTTRPKARGVVVQEPSEFKTTSSSLQASQLPQAKDKGKEKMVEPEKPLKKKDQIAMDEEVARNLEAQLQAELEEEERISRLKEEKANIALLESWDNTQAMMDADFQLAQQMQTEEQEQLSIEEKSKLFVELLEKRKKHFAALRAQEKRSKPPTKAQKRNTMSTYLKNMAR</sequence>
<dbReference type="InterPro" id="IPR036875">
    <property type="entry name" value="Znf_CCHC_sf"/>
</dbReference>
<dbReference type="InterPro" id="IPR001584">
    <property type="entry name" value="Integrase_cat-core"/>
</dbReference>
<name>A0ABQ4YYW1_9ASTR</name>
<evidence type="ECO:0000259" key="7">
    <source>
        <dbReference type="PROSITE" id="PS50158"/>
    </source>
</evidence>
<evidence type="ECO:0000256" key="2">
    <source>
        <dbReference type="ARBA" id="ARBA00022723"/>
    </source>
</evidence>
<dbReference type="PROSITE" id="PS50994">
    <property type="entry name" value="INTEGRASE"/>
    <property type="match status" value="1"/>
</dbReference>
<evidence type="ECO:0000256" key="5">
    <source>
        <dbReference type="SAM" id="Coils"/>
    </source>
</evidence>
<evidence type="ECO:0000256" key="3">
    <source>
        <dbReference type="ARBA" id="ARBA00022801"/>
    </source>
</evidence>
<comment type="caution">
    <text evidence="9">The sequence shown here is derived from an EMBL/GenBank/DDBJ whole genome shotgun (WGS) entry which is preliminary data.</text>
</comment>
<dbReference type="InterPro" id="IPR013103">
    <property type="entry name" value="RVT_2"/>
</dbReference>
<feature type="compositionally biased region" description="Polar residues" evidence="6">
    <location>
        <begin position="1988"/>
        <end position="2000"/>
    </location>
</feature>
<dbReference type="PROSITE" id="PS50158">
    <property type="entry name" value="ZF_CCHC"/>
    <property type="match status" value="1"/>
</dbReference>
<evidence type="ECO:0000256" key="4">
    <source>
        <dbReference type="PROSITE-ProRule" id="PRU00047"/>
    </source>
</evidence>
<keyword evidence="10" id="KW-1185">Reference proteome</keyword>
<dbReference type="EMBL" id="BQNB010010797">
    <property type="protein sequence ID" value="GJS82087.1"/>
    <property type="molecule type" value="Genomic_DNA"/>
</dbReference>
<feature type="compositionally biased region" description="Polar residues" evidence="6">
    <location>
        <begin position="197"/>
        <end position="218"/>
    </location>
</feature>
<dbReference type="Gene3D" id="4.10.60.10">
    <property type="entry name" value="Zinc finger, CCHC-type"/>
    <property type="match status" value="1"/>
</dbReference>
<dbReference type="InterPro" id="IPR025724">
    <property type="entry name" value="GAG-pre-integrase_dom"/>
</dbReference>
<evidence type="ECO:0000313" key="10">
    <source>
        <dbReference type="Proteomes" id="UP001151760"/>
    </source>
</evidence>
<feature type="compositionally biased region" description="Basic residues" evidence="6">
    <location>
        <begin position="1603"/>
        <end position="1613"/>
    </location>
</feature>
<dbReference type="Pfam" id="PF22936">
    <property type="entry name" value="Pol_BBD"/>
    <property type="match status" value="1"/>
</dbReference>
<feature type="coiled-coil region" evidence="5">
    <location>
        <begin position="1884"/>
        <end position="1915"/>
    </location>
</feature>
<dbReference type="Gene3D" id="3.30.420.10">
    <property type="entry name" value="Ribonuclease H-like superfamily/Ribonuclease H"/>
    <property type="match status" value="1"/>
</dbReference>
<gene>
    <name evidence="9" type="ORF">Tco_0748628</name>
</gene>
<feature type="compositionally biased region" description="Low complexity" evidence="6">
    <location>
        <begin position="1852"/>
        <end position="1862"/>
    </location>
</feature>
<dbReference type="Pfam" id="PF25597">
    <property type="entry name" value="SH3_retrovirus"/>
    <property type="match status" value="1"/>
</dbReference>
<reference evidence="9" key="1">
    <citation type="journal article" date="2022" name="Int. J. Mol. Sci.">
        <title>Draft Genome of Tanacetum Coccineum: Genomic Comparison of Closely Related Tanacetum-Family Plants.</title>
        <authorList>
            <person name="Yamashiro T."/>
            <person name="Shiraishi A."/>
            <person name="Nakayama K."/>
            <person name="Satake H."/>
        </authorList>
    </citation>
    <scope>NUCLEOTIDE SEQUENCE</scope>
</reference>
<dbReference type="InterPro" id="IPR012337">
    <property type="entry name" value="RNaseH-like_sf"/>
</dbReference>
<feature type="compositionally biased region" description="Basic and acidic residues" evidence="6">
    <location>
        <begin position="1863"/>
        <end position="1878"/>
    </location>
</feature>
<keyword evidence="1" id="KW-0645">Protease</keyword>
<feature type="region of interest" description="Disordered" evidence="6">
    <location>
        <begin position="1974"/>
        <end position="2000"/>
    </location>
</feature>
<dbReference type="SMART" id="SM00343">
    <property type="entry name" value="ZnF_C2HC"/>
    <property type="match status" value="1"/>
</dbReference>
<keyword evidence="3" id="KW-0378">Hydrolase</keyword>
<reference evidence="9" key="2">
    <citation type="submission" date="2022-01" db="EMBL/GenBank/DDBJ databases">
        <authorList>
            <person name="Yamashiro T."/>
            <person name="Shiraishi A."/>
            <person name="Satake H."/>
            <person name="Nakayama K."/>
        </authorList>
    </citation>
    <scope>NUCLEOTIDE SEQUENCE</scope>
</reference>
<feature type="domain" description="Integrase catalytic" evidence="8">
    <location>
        <begin position="858"/>
        <end position="950"/>
    </location>
</feature>
<dbReference type="SUPFAM" id="SSF57756">
    <property type="entry name" value="Retrovirus zinc finger-like domains"/>
    <property type="match status" value="1"/>
</dbReference>
<dbReference type="InterPro" id="IPR001878">
    <property type="entry name" value="Znf_CCHC"/>
</dbReference>
<keyword evidence="2" id="KW-0479">Metal-binding</keyword>
<keyword evidence="4" id="KW-0862">Zinc</keyword>
<feature type="region of interest" description="Disordered" evidence="6">
    <location>
        <begin position="1040"/>
        <end position="1068"/>
    </location>
</feature>
<dbReference type="InterPro" id="IPR036397">
    <property type="entry name" value="RNaseH_sf"/>
</dbReference>